<evidence type="ECO:0000256" key="1">
    <source>
        <dbReference type="ARBA" id="ARBA00004479"/>
    </source>
</evidence>
<evidence type="ECO:0000256" key="4">
    <source>
        <dbReference type="ARBA" id="ARBA00022989"/>
    </source>
</evidence>
<name>L8HFA0_ACACF</name>
<evidence type="ECO:0000259" key="8">
    <source>
        <dbReference type="PROSITE" id="PS51328"/>
    </source>
</evidence>
<evidence type="ECO:0000256" key="3">
    <source>
        <dbReference type="ARBA" id="ARBA00022729"/>
    </source>
</evidence>
<dbReference type="CDD" id="cd07308">
    <property type="entry name" value="lectin_leg-like"/>
    <property type="match status" value="1"/>
</dbReference>
<keyword evidence="3 7" id="KW-0732">Signal</keyword>
<dbReference type="GO" id="GO:0000139">
    <property type="term" value="C:Golgi membrane"/>
    <property type="evidence" value="ECO:0007669"/>
    <property type="project" value="TreeGrafter"/>
</dbReference>
<dbReference type="GO" id="GO:0005537">
    <property type="term" value="F:D-mannose binding"/>
    <property type="evidence" value="ECO:0007669"/>
    <property type="project" value="TreeGrafter"/>
</dbReference>
<evidence type="ECO:0000256" key="5">
    <source>
        <dbReference type="ARBA" id="ARBA00023136"/>
    </source>
</evidence>
<keyword evidence="2 6" id="KW-0812">Transmembrane</keyword>
<dbReference type="OrthoDB" id="10265193at2759"/>
<feature type="signal peptide" evidence="7">
    <location>
        <begin position="1"/>
        <end position="19"/>
    </location>
</feature>
<feature type="chain" id="PRO_5003990403" description="L-type lectin-like domain-containing protein" evidence="7">
    <location>
        <begin position="20"/>
        <end position="383"/>
    </location>
</feature>
<dbReference type="InterPro" id="IPR051136">
    <property type="entry name" value="Intracellular_Lectin-GPT"/>
</dbReference>
<evidence type="ECO:0000256" key="7">
    <source>
        <dbReference type="SAM" id="SignalP"/>
    </source>
</evidence>
<dbReference type="RefSeq" id="XP_004352961.1">
    <property type="nucleotide sequence ID" value="XM_004352909.1"/>
</dbReference>
<dbReference type="InterPro" id="IPR005052">
    <property type="entry name" value="Lectin_leg"/>
</dbReference>
<dbReference type="OMA" id="ARIAWTN"/>
<reference evidence="9 10" key="1">
    <citation type="journal article" date="2013" name="Genome Biol.">
        <title>Genome of Acanthamoeba castellanii highlights extensive lateral gene transfer and early evolution of tyrosine kinase signaling.</title>
        <authorList>
            <person name="Clarke M."/>
            <person name="Lohan A.J."/>
            <person name="Liu B."/>
            <person name="Lagkouvardos I."/>
            <person name="Roy S."/>
            <person name="Zafar N."/>
            <person name="Bertelli C."/>
            <person name="Schilde C."/>
            <person name="Kianianmomeni A."/>
            <person name="Burglin T.R."/>
            <person name="Frech C."/>
            <person name="Turcotte B."/>
            <person name="Kopec K.O."/>
            <person name="Synnott J.M."/>
            <person name="Choo C."/>
            <person name="Paponov I."/>
            <person name="Finkler A."/>
            <person name="Soon Heng Tan C."/>
            <person name="Hutchins A.P."/>
            <person name="Weinmeier T."/>
            <person name="Rattei T."/>
            <person name="Chu J.S."/>
            <person name="Gimenez G."/>
            <person name="Irimia M."/>
            <person name="Rigden D.J."/>
            <person name="Fitzpatrick D.A."/>
            <person name="Lorenzo-Morales J."/>
            <person name="Bateman A."/>
            <person name="Chiu C.H."/>
            <person name="Tang P."/>
            <person name="Hegemann P."/>
            <person name="Fromm H."/>
            <person name="Raoult D."/>
            <person name="Greub G."/>
            <person name="Miranda-Saavedra D."/>
            <person name="Chen N."/>
            <person name="Nash P."/>
            <person name="Ginger M.L."/>
            <person name="Horn M."/>
            <person name="Schaap P."/>
            <person name="Caler L."/>
            <person name="Loftus B."/>
        </authorList>
    </citation>
    <scope>NUCLEOTIDE SEQUENCE [LARGE SCALE GENOMIC DNA]</scope>
    <source>
        <strain evidence="9 10">Neff</strain>
    </source>
</reference>
<keyword evidence="4 6" id="KW-1133">Transmembrane helix</keyword>
<evidence type="ECO:0000313" key="9">
    <source>
        <dbReference type="EMBL" id="ELR23433.1"/>
    </source>
</evidence>
<dbReference type="Pfam" id="PF03388">
    <property type="entry name" value="Lectin_leg-like"/>
    <property type="match status" value="1"/>
</dbReference>
<dbReference type="GO" id="GO:0005789">
    <property type="term" value="C:endoplasmic reticulum membrane"/>
    <property type="evidence" value="ECO:0007669"/>
    <property type="project" value="TreeGrafter"/>
</dbReference>
<dbReference type="EMBL" id="KB007857">
    <property type="protein sequence ID" value="ELR23433.1"/>
    <property type="molecule type" value="Genomic_DNA"/>
</dbReference>
<dbReference type="GO" id="GO:0006888">
    <property type="term" value="P:endoplasmic reticulum to Golgi vesicle-mediated transport"/>
    <property type="evidence" value="ECO:0007669"/>
    <property type="project" value="TreeGrafter"/>
</dbReference>
<keyword evidence="5 6" id="KW-0472">Membrane</keyword>
<dbReference type="Proteomes" id="UP000011083">
    <property type="component" value="Unassembled WGS sequence"/>
</dbReference>
<feature type="domain" description="L-type lectin-like" evidence="8">
    <location>
        <begin position="13"/>
        <end position="240"/>
    </location>
</feature>
<dbReference type="STRING" id="1257118.L8HFA0"/>
<dbReference type="GeneID" id="14924410"/>
<accession>L8HFA0</accession>
<dbReference type="AlphaFoldDB" id="L8HFA0"/>
<comment type="subcellular location">
    <subcellularLocation>
        <location evidence="1">Membrane</location>
        <topology evidence="1">Single-pass type I membrane protein</topology>
    </subcellularLocation>
</comment>
<dbReference type="Gene3D" id="2.60.120.200">
    <property type="match status" value="1"/>
</dbReference>
<dbReference type="InterPro" id="IPR013320">
    <property type="entry name" value="ConA-like_dom_sf"/>
</dbReference>
<keyword evidence="10" id="KW-1185">Reference proteome</keyword>
<dbReference type="SUPFAM" id="SSF49899">
    <property type="entry name" value="Concanavalin A-like lectins/glucanases"/>
    <property type="match status" value="1"/>
</dbReference>
<organism evidence="9 10">
    <name type="scientific">Acanthamoeba castellanii (strain ATCC 30010 / Neff)</name>
    <dbReference type="NCBI Taxonomy" id="1257118"/>
    <lineage>
        <taxon>Eukaryota</taxon>
        <taxon>Amoebozoa</taxon>
        <taxon>Discosea</taxon>
        <taxon>Longamoebia</taxon>
        <taxon>Centramoebida</taxon>
        <taxon>Acanthamoebidae</taxon>
        <taxon>Acanthamoeba</taxon>
    </lineage>
</organism>
<dbReference type="GO" id="GO:0005793">
    <property type="term" value="C:endoplasmic reticulum-Golgi intermediate compartment"/>
    <property type="evidence" value="ECO:0007669"/>
    <property type="project" value="TreeGrafter"/>
</dbReference>
<dbReference type="VEuPathDB" id="AmoebaDB:ACA1_070410"/>
<evidence type="ECO:0000313" key="10">
    <source>
        <dbReference type="Proteomes" id="UP000011083"/>
    </source>
</evidence>
<dbReference type="KEGG" id="acan:ACA1_070410"/>
<dbReference type="PANTHER" id="PTHR12223">
    <property type="entry name" value="VESICULAR MANNOSE-BINDING LECTIN"/>
    <property type="match status" value="1"/>
</dbReference>
<evidence type="ECO:0000256" key="2">
    <source>
        <dbReference type="ARBA" id="ARBA00022692"/>
    </source>
</evidence>
<dbReference type="PANTHER" id="PTHR12223:SF28">
    <property type="entry name" value="LECTIN, MANNOSE BINDING 1 LIKE"/>
    <property type="match status" value="1"/>
</dbReference>
<protein>
    <recommendedName>
        <fullName evidence="8">L-type lectin-like domain-containing protein</fullName>
    </recommendedName>
</protein>
<feature type="transmembrane region" description="Helical" evidence="6">
    <location>
        <begin position="351"/>
        <end position="372"/>
    </location>
</feature>
<gene>
    <name evidence="9" type="ORF">ACA1_070410</name>
</gene>
<dbReference type="PROSITE" id="PS51328">
    <property type="entry name" value="L_LECTIN_LIKE"/>
    <property type="match status" value="1"/>
</dbReference>
<sequence>MYVRLALLVFLGLAVYASAQFQDVHSLKGPFTLPFWSMQGNAQVTENFVRLAEDRQNKRGSLWNVVPNMFANWEVTFSFRIHGVSTYGADGLAFWYTEKIDKAGSLFGNDEYFKGIGIVVDTYDNDGAGVHPYVMLLQNDGTKKFNPEHEHGVHKEHDEGELELGGCTLHVRNLETPSTLRITYFNHRLTVEASLEDGAFTRCIDVNKIDLQPGHYFGFTAATGQLADNHDVHRFVVRGLDPQGKPQDLPVCGEGSNVGRALSQVQHELAESKKQLQTLLDKLSSGAPIEGRQSETGAVADPQLQTNVADLRRTVERSNQALETRLHDIERKVVSASTYAKEAGEAAGSSLLSWITSIVLLVTCGAVLYFQYKAHLHRKQKFF</sequence>
<evidence type="ECO:0000256" key="6">
    <source>
        <dbReference type="SAM" id="Phobius"/>
    </source>
</evidence>
<proteinExistence type="predicted"/>
<dbReference type="GO" id="GO:0030134">
    <property type="term" value="C:COPII-coated ER to Golgi transport vesicle"/>
    <property type="evidence" value="ECO:0007669"/>
    <property type="project" value="TreeGrafter"/>
</dbReference>